<dbReference type="FunFam" id="4.10.640.10:FF:000003">
    <property type="entry name" value="30S ribosomal protein S18"/>
    <property type="match status" value="1"/>
</dbReference>
<keyword evidence="5 7" id="KW-0687">Ribonucleoprotein</keyword>
<evidence type="ECO:0000256" key="1">
    <source>
        <dbReference type="ARBA" id="ARBA00005589"/>
    </source>
</evidence>
<dbReference type="GO" id="GO:0003735">
    <property type="term" value="F:structural constituent of ribosome"/>
    <property type="evidence" value="ECO:0007669"/>
    <property type="project" value="InterPro"/>
</dbReference>
<organism evidence="9 10">
    <name type="scientific">Candidatus Gallacutalibacter pullicola</name>
    <dbReference type="NCBI Taxonomy" id="2840830"/>
    <lineage>
        <taxon>Bacteria</taxon>
        <taxon>Bacillati</taxon>
        <taxon>Bacillota</taxon>
        <taxon>Clostridia</taxon>
        <taxon>Eubacteriales</taxon>
        <taxon>Candidatus Gallacutalibacter</taxon>
    </lineage>
</organism>
<dbReference type="PRINTS" id="PR00974">
    <property type="entry name" value="RIBOSOMALS18"/>
</dbReference>
<evidence type="ECO:0000256" key="6">
    <source>
        <dbReference type="ARBA" id="ARBA00035141"/>
    </source>
</evidence>
<sequence>MAERNERPERENRRGRKGRKKVCNFCVDKIDVIDYKDVAKLRRFISERGKILPRRVTGTCARHQRELTVAIKRARHLALLPFSSD</sequence>
<dbReference type="GO" id="GO:0070181">
    <property type="term" value="F:small ribosomal subunit rRNA binding"/>
    <property type="evidence" value="ECO:0007669"/>
    <property type="project" value="TreeGrafter"/>
</dbReference>
<dbReference type="GO" id="GO:0022627">
    <property type="term" value="C:cytosolic small ribosomal subunit"/>
    <property type="evidence" value="ECO:0007669"/>
    <property type="project" value="TreeGrafter"/>
</dbReference>
<dbReference type="AlphaFoldDB" id="A0A9D1DPP0"/>
<evidence type="ECO:0000256" key="7">
    <source>
        <dbReference type="HAMAP-Rule" id="MF_00270"/>
    </source>
</evidence>
<comment type="similarity">
    <text evidence="1 7 8">Belongs to the bacterial ribosomal protein bS18 family.</text>
</comment>
<dbReference type="PANTHER" id="PTHR13479:SF40">
    <property type="entry name" value="SMALL RIBOSOMAL SUBUNIT PROTEIN BS18M"/>
    <property type="match status" value="1"/>
</dbReference>
<dbReference type="HAMAP" id="MF_00270">
    <property type="entry name" value="Ribosomal_bS18"/>
    <property type="match status" value="1"/>
</dbReference>
<proteinExistence type="inferred from homology"/>
<keyword evidence="4 7" id="KW-0689">Ribosomal protein</keyword>
<comment type="subunit">
    <text evidence="7">Part of the 30S ribosomal subunit. Forms a tight heterodimer with protein bS6.</text>
</comment>
<dbReference type="PANTHER" id="PTHR13479">
    <property type="entry name" value="30S RIBOSOMAL PROTEIN S18"/>
    <property type="match status" value="1"/>
</dbReference>
<dbReference type="InterPro" id="IPR018275">
    <property type="entry name" value="Ribosomal_bS18_CS"/>
</dbReference>
<dbReference type="GO" id="GO:0006412">
    <property type="term" value="P:translation"/>
    <property type="evidence" value="ECO:0007669"/>
    <property type="project" value="UniProtKB-UniRule"/>
</dbReference>
<dbReference type="InterPro" id="IPR001648">
    <property type="entry name" value="Ribosomal_bS18"/>
</dbReference>
<evidence type="ECO:0000256" key="2">
    <source>
        <dbReference type="ARBA" id="ARBA00022730"/>
    </source>
</evidence>
<accession>A0A9D1DPP0</accession>
<dbReference type="Proteomes" id="UP000886785">
    <property type="component" value="Unassembled WGS sequence"/>
</dbReference>
<comment type="caution">
    <text evidence="9">The sequence shown here is derived from an EMBL/GenBank/DDBJ whole genome shotgun (WGS) entry which is preliminary data.</text>
</comment>
<dbReference type="PROSITE" id="PS00057">
    <property type="entry name" value="RIBOSOMAL_S18"/>
    <property type="match status" value="1"/>
</dbReference>
<reference evidence="9" key="1">
    <citation type="submission" date="2020-10" db="EMBL/GenBank/DDBJ databases">
        <authorList>
            <person name="Gilroy R."/>
        </authorList>
    </citation>
    <scope>NUCLEOTIDE SEQUENCE</scope>
    <source>
        <strain evidence="9">ChiSjej1B19-7085</strain>
    </source>
</reference>
<evidence type="ECO:0000256" key="5">
    <source>
        <dbReference type="ARBA" id="ARBA00023274"/>
    </source>
</evidence>
<evidence type="ECO:0000256" key="3">
    <source>
        <dbReference type="ARBA" id="ARBA00022884"/>
    </source>
</evidence>
<dbReference type="NCBIfam" id="TIGR00165">
    <property type="entry name" value="S18"/>
    <property type="match status" value="1"/>
</dbReference>
<keyword evidence="2 7" id="KW-0699">rRNA-binding</keyword>
<gene>
    <name evidence="7" type="primary">rpsR</name>
    <name evidence="9" type="ORF">IAA54_03545</name>
</gene>
<evidence type="ECO:0000313" key="9">
    <source>
        <dbReference type="EMBL" id="HIR56720.1"/>
    </source>
</evidence>
<evidence type="ECO:0000256" key="4">
    <source>
        <dbReference type="ARBA" id="ARBA00022980"/>
    </source>
</evidence>
<dbReference type="InterPro" id="IPR036870">
    <property type="entry name" value="Ribosomal_bS18_sf"/>
</dbReference>
<keyword evidence="3 7" id="KW-0694">RNA-binding</keyword>
<comment type="function">
    <text evidence="7">Binds as a heterodimer with protein bS6 to the central domain of the 16S rRNA, where it helps stabilize the platform of the 30S subunit.</text>
</comment>
<reference evidence="9" key="2">
    <citation type="journal article" date="2021" name="PeerJ">
        <title>Extensive microbial diversity within the chicken gut microbiome revealed by metagenomics and culture.</title>
        <authorList>
            <person name="Gilroy R."/>
            <person name="Ravi A."/>
            <person name="Getino M."/>
            <person name="Pursley I."/>
            <person name="Horton D.L."/>
            <person name="Alikhan N.F."/>
            <person name="Baker D."/>
            <person name="Gharbi K."/>
            <person name="Hall N."/>
            <person name="Watson M."/>
            <person name="Adriaenssens E.M."/>
            <person name="Foster-Nyarko E."/>
            <person name="Jarju S."/>
            <person name="Secka A."/>
            <person name="Antonio M."/>
            <person name="Oren A."/>
            <person name="Chaudhuri R.R."/>
            <person name="La Ragione R."/>
            <person name="Hildebrand F."/>
            <person name="Pallen M.J."/>
        </authorList>
    </citation>
    <scope>NUCLEOTIDE SEQUENCE</scope>
    <source>
        <strain evidence="9">ChiSjej1B19-7085</strain>
    </source>
</reference>
<evidence type="ECO:0000256" key="8">
    <source>
        <dbReference type="RuleBase" id="RU003910"/>
    </source>
</evidence>
<name>A0A9D1DPP0_9FIRM</name>
<dbReference type="Gene3D" id="4.10.640.10">
    <property type="entry name" value="Ribosomal protein S18"/>
    <property type="match status" value="1"/>
</dbReference>
<evidence type="ECO:0000313" key="10">
    <source>
        <dbReference type="Proteomes" id="UP000886785"/>
    </source>
</evidence>
<dbReference type="SUPFAM" id="SSF46911">
    <property type="entry name" value="Ribosomal protein S18"/>
    <property type="match status" value="1"/>
</dbReference>
<dbReference type="Pfam" id="PF01084">
    <property type="entry name" value="Ribosomal_S18"/>
    <property type="match status" value="1"/>
</dbReference>
<protein>
    <recommendedName>
        <fullName evidence="6 7">Small ribosomal subunit protein bS18</fullName>
    </recommendedName>
</protein>
<dbReference type="EMBL" id="DVHF01000040">
    <property type="protein sequence ID" value="HIR56720.1"/>
    <property type="molecule type" value="Genomic_DNA"/>
</dbReference>